<dbReference type="Proteomes" id="UP001317870">
    <property type="component" value="Chromosome"/>
</dbReference>
<feature type="transmembrane region" description="Helical" evidence="1">
    <location>
        <begin position="176"/>
        <end position="198"/>
    </location>
</feature>
<protein>
    <recommendedName>
        <fullName evidence="4">ABC transporter permease</fullName>
    </recommendedName>
</protein>
<name>A0ABM8CWY3_9NOCA</name>
<keyword evidence="1" id="KW-0472">Membrane</keyword>
<feature type="transmembrane region" description="Helical" evidence="1">
    <location>
        <begin position="145"/>
        <end position="169"/>
    </location>
</feature>
<evidence type="ECO:0000313" key="3">
    <source>
        <dbReference type="Proteomes" id="UP001317870"/>
    </source>
</evidence>
<feature type="transmembrane region" description="Helical" evidence="1">
    <location>
        <begin position="76"/>
        <end position="98"/>
    </location>
</feature>
<feature type="transmembrane region" description="Helical" evidence="1">
    <location>
        <begin position="225"/>
        <end position="247"/>
    </location>
</feature>
<reference evidence="2 3" key="1">
    <citation type="submission" date="2022-11" db="EMBL/GenBank/DDBJ databases">
        <title>Genome Sequencing of Nocardia sp. ON39_IFM12276 and assembly.</title>
        <authorList>
            <person name="Shimojima M."/>
            <person name="Toyokawa M."/>
            <person name="Uesaka K."/>
        </authorList>
    </citation>
    <scope>NUCLEOTIDE SEQUENCE [LARGE SCALE GENOMIC DNA]</scope>
    <source>
        <strain evidence="2 3">IFM 12276</strain>
    </source>
</reference>
<keyword evidence="1" id="KW-1133">Transmembrane helix</keyword>
<evidence type="ECO:0008006" key="4">
    <source>
        <dbReference type="Google" id="ProtNLM"/>
    </source>
</evidence>
<accession>A0ABM8CWY3</accession>
<keyword evidence="1" id="KW-0812">Transmembrane</keyword>
<evidence type="ECO:0000256" key="1">
    <source>
        <dbReference type="SAM" id="Phobius"/>
    </source>
</evidence>
<feature type="transmembrane region" description="Helical" evidence="1">
    <location>
        <begin position="110"/>
        <end position="133"/>
    </location>
</feature>
<gene>
    <name evidence="2" type="ORF">IFM12276_25180</name>
</gene>
<dbReference type="RefSeq" id="WP_281879638.1">
    <property type="nucleotide sequence ID" value="NZ_AP026978.1"/>
</dbReference>
<evidence type="ECO:0000313" key="2">
    <source>
        <dbReference type="EMBL" id="BDT99489.1"/>
    </source>
</evidence>
<feature type="transmembrane region" description="Helical" evidence="1">
    <location>
        <begin position="27"/>
        <end position="47"/>
    </location>
</feature>
<keyword evidence="3" id="KW-1185">Reference proteome</keyword>
<sequence>MDRTNENVRLFVIATRYGLVEHARNRFALLLVAVFIPVFVTLAGLIITDTQVPFRLRDTGVVLQAKGNELAQISGALTAVCLIVGFMMFAATFSSGAFDRRLCMAGYPRVALGLAKVACLALAAMVVSVYATVAICLSWSPHQPIVLAVALFCDAMTYGALGVVFGTLLRREVEGMFAIAMISCFDMVVQNPVASIGADSDVVRWLPSYGAMQASTAAGFSDATLFTGFVVQLGWFTASVLVGLVAFHLRTRSALDATTPIGLPGQPAKQ</sequence>
<proteinExistence type="predicted"/>
<organism evidence="2 3">
    <name type="scientific">Nocardia sputorum</name>
    <dbReference type="NCBI Taxonomy" id="2984338"/>
    <lineage>
        <taxon>Bacteria</taxon>
        <taxon>Bacillati</taxon>
        <taxon>Actinomycetota</taxon>
        <taxon>Actinomycetes</taxon>
        <taxon>Mycobacteriales</taxon>
        <taxon>Nocardiaceae</taxon>
        <taxon>Nocardia</taxon>
    </lineage>
</organism>
<dbReference type="EMBL" id="AP026978">
    <property type="protein sequence ID" value="BDT99489.1"/>
    <property type="molecule type" value="Genomic_DNA"/>
</dbReference>